<dbReference type="InterPro" id="IPR056906">
    <property type="entry name" value="ORF2/G2P_dom"/>
</dbReference>
<evidence type="ECO:0000313" key="4">
    <source>
        <dbReference type="Proteomes" id="UP000290759"/>
    </source>
</evidence>
<dbReference type="Proteomes" id="UP000290759">
    <property type="component" value="Unassembled WGS sequence"/>
</dbReference>
<feature type="domain" description="Replication-associated protein ORF2/G2P" evidence="2">
    <location>
        <begin position="159"/>
        <end position="212"/>
    </location>
</feature>
<reference evidence="3 4" key="1">
    <citation type="submission" date="2018-12" db="EMBL/GenBank/DDBJ databases">
        <authorList>
            <person name="Grouzdev D.S."/>
            <person name="Krutkina M.S."/>
        </authorList>
    </citation>
    <scope>NUCLEOTIDE SEQUENCE [LARGE SCALE GENOMIC DNA]</scope>
    <source>
        <strain evidence="3 4">RmlP026</strain>
    </source>
</reference>
<dbReference type="Pfam" id="PF23343">
    <property type="entry name" value="REP_ORF2-G2P"/>
    <property type="match status" value="1"/>
</dbReference>
<proteinExistence type="predicted"/>
<organism evidence="3 4">
    <name type="scientific">Lichenibacterium minor</name>
    <dbReference type="NCBI Taxonomy" id="2316528"/>
    <lineage>
        <taxon>Bacteria</taxon>
        <taxon>Pseudomonadati</taxon>
        <taxon>Pseudomonadota</taxon>
        <taxon>Alphaproteobacteria</taxon>
        <taxon>Hyphomicrobiales</taxon>
        <taxon>Lichenihabitantaceae</taxon>
        <taxon>Lichenibacterium</taxon>
    </lineage>
</organism>
<evidence type="ECO:0000256" key="1">
    <source>
        <dbReference type="SAM" id="MobiDB-lite"/>
    </source>
</evidence>
<comment type="caution">
    <text evidence="3">The sequence shown here is derived from an EMBL/GenBank/DDBJ whole genome shotgun (WGS) entry which is preliminary data.</text>
</comment>
<dbReference type="AlphaFoldDB" id="A0A4Q2UBA5"/>
<evidence type="ECO:0000259" key="2">
    <source>
        <dbReference type="Pfam" id="PF23343"/>
    </source>
</evidence>
<protein>
    <recommendedName>
        <fullName evidence="2">Replication-associated protein ORF2/G2P domain-containing protein</fullName>
    </recommendedName>
</protein>
<feature type="region of interest" description="Disordered" evidence="1">
    <location>
        <begin position="1"/>
        <end position="21"/>
    </location>
</feature>
<dbReference type="EMBL" id="QYBB01000001">
    <property type="protein sequence ID" value="RYC33882.1"/>
    <property type="molecule type" value="Genomic_DNA"/>
</dbReference>
<keyword evidence="4" id="KW-1185">Reference proteome</keyword>
<reference evidence="3 4" key="2">
    <citation type="submission" date="2019-02" db="EMBL/GenBank/DDBJ databases">
        <title>'Lichenibacterium ramalinii' gen. nov. sp. nov., 'Lichenibacterium minor' gen. nov. sp. nov.</title>
        <authorList>
            <person name="Pankratov T."/>
        </authorList>
    </citation>
    <scope>NUCLEOTIDE SEQUENCE [LARGE SCALE GENOMIC DNA]</scope>
    <source>
        <strain evidence="3 4">RmlP026</strain>
    </source>
</reference>
<sequence>MNRFQEMAEAGARAEPEPVATNPFRTLGKKLDDEAYERARVAFYASMDPEPVKNRRGAKPGRLRVSMHEKLGDAHWSHTVDGREVAEIENINATFRRLSNLDFEVDEDEPQELNYLTINQVQRAYKAMMLLHCMGLNFNIWYTCNWTSVKLTTDEQVAEAVEWQIVLLRKWLEYRGAEFHYIWVVERGEGRGLHMHVLLHLPKEVPLKKFERQVSQTIFTITGMYPRCPAAKPSKRPKRAKRSMSAKPIDPSVNPFADVPIEVDDTRTVKIERLTSVGEQWHLWRYIMKGIHPEEEMHIRGSRRRSRAWIPLARYLGLEENSHQGQYLGQRFGRSQTLGPEAWRWFKVMYGMPPNPFWTAEKPGELYGRQFLDFAKALGNPQPKPKKDSVKLLRFLEI</sequence>
<name>A0A4Q2UBA5_9HYPH</name>
<dbReference type="RefSeq" id="WP_129222741.1">
    <property type="nucleotide sequence ID" value="NZ_QYBB01000001.1"/>
</dbReference>
<accession>A0A4Q2UBA5</accession>
<gene>
    <name evidence="3" type="ORF">D3273_01110</name>
</gene>
<dbReference type="OrthoDB" id="8452692at2"/>
<evidence type="ECO:0000313" key="3">
    <source>
        <dbReference type="EMBL" id="RYC33882.1"/>
    </source>
</evidence>